<dbReference type="RefSeq" id="WP_092211509.1">
    <property type="nucleotide sequence ID" value="NZ_FMUX01000011.1"/>
</dbReference>
<accession>A0A1G5GP03</accession>
<dbReference type="EC" id="6.1.1.20" evidence="15"/>
<dbReference type="STRING" id="419481.SAMN05216233_11132"/>
<evidence type="ECO:0000256" key="15">
    <source>
        <dbReference type="HAMAP-Rule" id="MF_00283"/>
    </source>
</evidence>
<feature type="binding site" evidence="15">
    <location>
        <position position="467"/>
    </location>
    <ligand>
        <name>Mg(2+)</name>
        <dbReference type="ChEBI" id="CHEBI:18420"/>
        <note>shared with alpha subunit</note>
    </ligand>
</feature>
<dbReference type="Proteomes" id="UP000198870">
    <property type="component" value="Unassembled WGS sequence"/>
</dbReference>
<dbReference type="SUPFAM" id="SSF56037">
    <property type="entry name" value="PheT/TilS domain"/>
    <property type="match status" value="1"/>
</dbReference>
<feature type="domain" description="FDX-ACB" evidence="18">
    <location>
        <begin position="716"/>
        <end position="809"/>
    </location>
</feature>
<evidence type="ECO:0000259" key="17">
    <source>
        <dbReference type="PROSITE" id="PS50886"/>
    </source>
</evidence>
<dbReference type="CDD" id="cd00769">
    <property type="entry name" value="PheRS_beta_core"/>
    <property type="match status" value="1"/>
</dbReference>
<evidence type="ECO:0000256" key="10">
    <source>
        <dbReference type="ARBA" id="ARBA00022842"/>
    </source>
</evidence>
<dbReference type="InterPro" id="IPR045864">
    <property type="entry name" value="aa-tRNA-synth_II/BPL/LPL"/>
</dbReference>
<dbReference type="InterPro" id="IPR005146">
    <property type="entry name" value="B3/B4_tRNA-bd"/>
</dbReference>
<dbReference type="Pfam" id="PF03147">
    <property type="entry name" value="FDX-ACB"/>
    <property type="match status" value="1"/>
</dbReference>
<dbReference type="SUPFAM" id="SSF46955">
    <property type="entry name" value="Putative DNA-binding domain"/>
    <property type="match status" value="1"/>
</dbReference>
<dbReference type="PROSITE" id="PS51447">
    <property type="entry name" value="FDX_ACB"/>
    <property type="match status" value="1"/>
</dbReference>
<dbReference type="InterPro" id="IPR036690">
    <property type="entry name" value="Fdx_antiC-bd_sf"/>
</dbReference>
<evidence type="ECO:0000256" key="4">
    <source>
        <dbReference type="ARBA" id="ARBA00022490"/>
    </source>
</evidence>
<dbReference type="PROSITE" id="PS50886">
    <property type="entry name" value="TRBD"/>
    <property type="match status" value="1"/>
</dbReference>
<evidence type="ECO:0000256" key="8">
    <source>
        <dbReference type="ARBA" id="ARBA00022741"/>
    </source>
</evidence>
<evidence type="ECO:0000256" key="14">
    <source>
        <dbReference type="ARBA" id="ARBA00049255"/>
    </source>
</evidence>
<evidence type="ECO:0000313" key="21">
    <source>
        <dbReference type="Proteomes" id="UP000198870"/>
    </source>
</evidence>
<dbReference type="NCBIfam" id="NF045760">
    <property type="entry name" value="YtpR"/>
    <property type="match status" value="1"/>
</dbReference>
<protein>
    <recommendedName>
        <fullName evidence="15">Phenylalanine--tRNA ligase beta subunit</fullName>
        <ecNumber evidence="15">6.1.1.20</ecNumber>
    </recommendedName>
    <alternativeName>
        <fullName evidence="15">Phenylalanyl-tRNA synthetase beta subunit</fullName>
        <shortName evidence="15">PheRS</shortName>
    </alternativeName>
</protein>
<feature type="binding site" evidence="15">
    <location>
        <position position="470"/>
    </location>
    <ligand>
        <name>Mg(2+)</name>
        <dbReference type="ChEBI" id="CHEBI:18420"/>
        <note>shared with alpha subunit</note>
    </ligand>
</feature>
<evidence type="ECO:0000256" key="16">
    <source>
        <dbReference type="PROSITE-ProRule" id="PRU00209"/>
    </source>
</evidence>
<evidence type="ECO:0000256" key="12">
    <source>
        <dbReference type="ARBA" id="ARBA00022917"/>
    </source>
</evidence>
<comment type="subcellular location">
    <subcellularLocation>
        <location evidence="1 15">Cytoplasm</location>
    </subcellularLocation>
</comment>
<dbReference type="PANTHER" id="PTHR10947:SF0">
    <property type="entry name" value="PHENYLALANINE--TRNA LIGASE BETA SUBUNIT"/>
    <property type="match status" value="1"/>
</dbReference>
<keyword evidence="21" id="KW-1185">Reference proteome</keyword>
<reference evidence="20 21" key="1">
    <citation type="submission" date="2016-10" db="EMBL/GenBank/DDBJ databases">
        <authorList>
            <person name="de Groot N.N."/>
        </authorList>
    </citation>
    <scope>NUCLEOTIDE SEQUENCE [LARGE SCALE GENOMIC DNA]</scope>
    <source>
        <strain evidence="20 21">AA1</strain>
    </source>
</reference>
<dbReference type="GO" id="GO:0006432">
    <property type="term" value="P:phenylalanyl-tRNA aminoacylation"/>
    <property type="evidence" value="ECO:0007669"/>
    <property type="project" value="UniProtKB-UniRule"/>
</dbReference>
<keyword evidence="4 15" id="KW-0963">Cytoplasm</keyword>
<keyword evidence="10 15" id="KW-0460">Magnesium</keyword>
<dbReference type="AlphaFoldDB" id="A0A1G5GP03"/>
<dbReference type="InterPro" id="IPR009061">
    <property type="entry name" value="DNA-bd_dom_put_sf"/>
</dbReference>
<dbReference type="InterPro" id="IPR020825">
    <property type="entry name" value="Phe-tRNA_synthase-like_B3/B4"/>
</dbReference>
<dbReference type="OrthoDB" id="9805455at2"/>
<feature type="binding site" evidence="15">
    <location>
        <position position="461"/>
    </location>
    <ligand>
        <name>Mg(2+)</name>
        <dbReference type="ChEBI" id="CHEBI:18420"/>
        <note>shared with alpha subunit</note>
    </ligand>
</feature>
<comment type="similarity">
    <text evidence="2 15">Belongs to the phenylalanyl-tRNA synthetase beta subunit family. Type 1 subfamily.</text>
</comment>
<dbReference type="PROSITE" id="PS51483">
    <property type="entry name" value="B5"/>
    <property type="match status" value="1"/>
</dbReference>
<dbReference type="InterPro" id="IPR005147">
    <property type="entry name" value="tRNA_synthase_B5-dom"/>
</dbReference>
<dbReference type="InterPro" id="IPR045060">
    <property type="entry name" value="Phe-tRNA-ligase_IIc_bsu"/>
</dbReference>
<dbReference type="GO" id="GO:0004826">
    <property type="term" value="F:phenylalanine-tRNA ligase activity"/>
    <property type="evidence" value="ECO:0007669"/>
    <property type="project" value="UniProtKB-UniRule"/>
</dbReference>
<dbReference type="Gene3D" id="3.30.56.10">
    <property type="match status" value="2"/>
</dbReference>
<keyword evidence="8 15" id="KW-0547">Nucleotide-binding</keyword>
<sequence length="809" mass="87578">MKFSLSWLKEYIPLEMGIEGLTDGLTMAGLEVDSVTPLYDSLDGVVVARIVEAKPHPNADKLRLCQVDAGGEEPVGIVCGAPNAAEGLVVPCALPGAVLPGGVKIKKGKIRGEKSGGMLCSARELQLDTDASGLMELAADLVPGTPIKEALALYDSMVEIDLTPNRPDCLSVLGVAREAGSFQEPPVKLTLPEVALPEAKASLGTIADHTSVTIEDADLCWRYAARLVFDVTVGPSPAWLQRRLLSVGLTPINNIVDITNFVMMETGQPLHAFDFDRLAENRIVVKRATEGEAFTTLDDKEHKLSSDMLMICDGEKPVAIGGVMGGVNSEIEEGTTRVLLESACFNPTSVRKTSKLTGIHSDASHRFERGSDPEGVLYALNRATALIAELGSGALVEGLIDENPVPYAPRTISVNVEALNNRLGTSLTAEEMAGYLARVDFAVTVADANTLEVIPPSFRVDVERPEDISEEIARLWGYNNIETSYAKVVAANESYPPAFVARQAVRSAFVGLGFNEAVNYSFIREDAVDRLRFADGDPRRCLVTILNPISEEQKVMRTSLVAGLLSSAVRNISVQERSLRLFEVGATFIAGEGESLPREPEMLAGLVTGDRRSASWFGKEEPCDFFDLKGALEGFFEALHVSGVAFRPMAADDCSYTRPGYTAEILLDDEVIGLAGKVHGEVLKSFELKQDVYVFEMAMAPLAARISGDRQAMPIPKFPSVTRDVTMICEASVRAGDAVASILDEKQPLIEGAWLLDRYAGENIPEGKQSLTFRVVYRSADKTLNDKAVNKIHTRIMEMLLTRFDGVLP</sequence>
<dbReference type="HAMAP" id="MF_00283">
    <property type="entry name" value="Phe_tRNA_synth_beta1"/>
    <property type="match status" value="1"/>
</dbReference>
<dbReference type="PANTHER" id="PTHR10947">
    <property type="entry name" value="PHENYLALANYL-TRNA SYNTHETASE BETA CHAIN AND LEUCINE-RICH REPEAT-CONTAINING PROTEIN 47"/>
    <property type="match status" value="1"/>
</dbReference>
<evidence type="ECO:0000256" key="6">
    <source>
        <dbReference type="ARBA" id="ARBA00022598"/>
    </source>
</evidence>
<dbReference type="Pfam" id="PF03483">
    <property type="entry name" value="B3_4"/>
    <property type="match status" value="1"/>
</dbReference>
<organism evidence="20 21">
    <name type="scientific">Desulfoluna spongiiphila</name>
    <dbReference type="NCBI Taxonomy" id="419481"/>
    <lineage>
        <taxon>Bacteria</taxon>
        <taxon>Pseudomonadati</taxon>
        <taxon>Thermodesulfobacteriota</taxon>
        <taxon>Desulfobacteria</taxon>
        <taxon>Desulfobacterales</taxon>
        <taxon>Desulfolunaceae</taxon>
        <taxon>Desulfoluna</taxon>
    </lineage>
</organism>
<dbReference type="Gene3D" id="3.50.40.10">
    <property type="entry name" value="Phenylalanyl-trna Synthetase, Chain B, domain 3"/>
    <property type="match status" value="1"/>
</dbReference>
<dbReference type="Pfam" id="PF01588">
    <property type="entry name" value="tRNA_bind"/>
    <property type="match status" value="1"/>
</dbReference>
<dbReference type="InterPro" id="IPR005121">
    <property type="entry name" value="Fdx_antiC-bd"/>
</dbReference>
<dbReference type="Gene3D" id="2.40.50.140">
    <property type="entry name" value="Nucleic acid-binding proteins"/>
    <property type="match status" value="1"/>
</dbReference>
<dbReference type="InterPro" id="IPR041616">
    <property type="entry name" value="PheRS_beta_core"/>
</dbReference>
<dbReference type="SMART" id="SM00874">
    <property type="entry name" value="B5"/>
    <property type="match status" value="1"/>
</dbReference>
<dbReference type="FunFam" id="3.50.40.10:FF:000001">
    <property type="entry name" value="Phenylalanine--tRNA ligase beta subunit"/>
    <property type="match status" value="1"/>
</dbReference>
<keyword evidence="9 15" id="KW-0067">ATP-binding</keyword>
<dbReference type="InterPro" id="IPR002547">
    <property type="entry name" value="tRNA-bd_dom"/>
</dbReference>
<feature type="domain" description="TRNA-binding" evidence="17">
    <location>
        <begin position="39"/>
        <end position="148"/>
    </location>
</feature>
<evidence type="ECO:0000256" key="2">
    <source>
        <dbReference type="ARBA" id="ARBA00008653"/>
    </source>
</evidence>
<dbReference type="NCBIfam" id="TIGR00472">
    <property type="entry name" value="pheT_bact"/>
    <property type="match status" value="1"/>
</dbReference>
<keyword evidence="13 15" id="KW-0030">Aminoacyl-tRNA synthetase</keyword>
<dbReference type="SUPFAM" id="SSF50249">
    <property type="entry name" value="Nucleic acid-binding proteins"/>
    <property type="match status" value="1"/>
</dbReference>
<dbReference type="SMART" id="SM00873">
    <property type="entry name" value="B3_4"/>
    <property type="match status" value="1"/>
</dbReference>
<dbReference type="Pfam" id="PF17759">
    <property type="entry name" value="tRNA_synthFbeta"/>
    <property type="match status" value="1"/>
</dbReference>
<name>A0A1G5GP03_9BACT</name>
<dbReference type="InterPro" id="IPR004532">
    <property type="entry name" value="Phe-tRNA-ligase_IIc_bsu_bact"/>
</dbReference>
<evidence type="ECO:0000256" key="1">
    <source>
        <dbReference type="ARBA" id="ARBA00004496"/>
    </source>
</evidence>
<evidence type="ECO:0000256" key="7">
    <source>
        <dbReference type="ARBA" id="ARBA00022723"/>
    </source>
</evidence>
<keyword evidence="6 15" id="KW-0436">Ligase</keyword>
<dbReference type="GO" id="GO:0005524">
    <property type="term" value="F:ATP binding"/>
    <property type="evidence" value="ECO:0007669"/>
    <property type="project" value="UniProtKB-UniRule"/>
</dbReference>
<dbReference type="SUPFAM" id="SSF55681">
    <property type="entry name" value="Class II aaRS and biotin synthetases"/>
    <property type="match status" value="1"/>
</dbReference>
<keyword evidence="11 16" id="KW-0694">RNA-binding</keyword>
<evidence type="ECO:0000256" key="13">
    <source>
        <dbReference type="ARBA" id="ARBA00023146"/>
    </source>
</evidence>
<dbReference type="SUPFAM" id="SSF54991">
    <property type="entry name" value="Anticodon-binding domain of PheRS"/>
    <property type="match status" value="1"/>
</dbReference>
<dbReference type="InterPro" id="IPR012340">
    <property type="entry name" value="NA-bd_OB-fold"/>
</dbReference>
<dbReference type="GO" id="GO:0009328">
    <property type="term" value="C:phenylalanine-tRNA ligase complex"/>
    <property type="evidence" value="ECO:0007669"/>
    <property type="project" value="TreeGrafter"/>
</dbReference>
<dbReference type="InterPro" id="IPR033714">
    <property type="entry name" value="tRNA_bind_bactPheRS"/>
</dbReference>
<dbReference type="SMART" id="SM00896">
    <property type="entry name" value="FDX-ACB"/>
    <property type="match status" value="1"/>
</dbReference>
<evidence type="ECO:0000259" key="19">
    <source>
        <dbReference type="PROSITE" id="PS51483"/>
    </source>
</evidence>
<dbReference type="GO" id="GO:0000287">
    <property type="term" value="F:magnesium ion binding"/>
    <property type="evidence" value="ECO:0007669"/>
    <property type="project" value="UniProtKB-UniRule"/>
</dbReference>
<feature type="binding site" evidence="15">
    <location>
        <position position="471"/>
    </location>
    <ligand>
        <name>Mg(2+)</name>
        <dbReference type="ChEBI" id="CHEBI:18420"/>
        <note>shared with alpha subunit</note>
    </ligand>
</feature>
<dbReference type="Gene3D" id="3.30.930.10">
    <property type="entry name" value="Bira Bifunctional Protein, Domain 2"/>
    <property type="match status" value="1"/>
</dbReference>
<dbReference type="Pfam" id="PF03484">
    <property type="entry name" value="B5"/>
    <property type="match status" value="1"/>
</dbReference>
<evidence type="ECO:0000256" key="9">
    <source>
        <dbReference type="ARBA" id="ARBA00022840"/>
    </source>
</evidence>
<keyword evidence="5 16" id="KW-0820">tRNA-binding</keyword>
<evidence type="ECO:0000313" key="20">
    <source>
        <dbReference type="EMBL" id="SCY53141.1"/>
    </source>
</evidence>
<keyword evidence="12 15" id="KW-0648">Protein biosynthesis</keyword>
<keyword evidence="7 15" id="KW-0479">Metal-binding</keyword>
<comment type="catalytic activity">
    <reaction evidence="14 15">
        <text>tRNA(Phe) + L-phenylalanine + ATP = L-phenylalanyl-tRNA(Phe) + AMP + diphosphate + H(+)</text>
        <dbReference type="Rhea" id="RHEA:19413"/>
        <dbReference type="Rhea" id="RHEA-COMP:9668"/>
        <dbReference type="Rhea" id="RHEA-COMP:9699"/>
        <dbReference type="ChEBI" id="CHEBI:15378"/>
        <dbReference type="ChEBI" id="CHEBI:30616"/>
        <dbReference type="ChEBI" id="CHEBI:33019"/>
        <dbReference type="ChEBI" id="CHEBI:58095"/>
        <dbReference type="ChEBI" id="CHEBI:78442"/>
        <dbReference type="ChEBI" id="CHEBI:78531"/>
        <dbReference type="ChEBI" id="CHEBI:456215"/>
        <dbReference type="EC" id="6.1.1.20"/>
    </reaction>
</comment>
<evidence type="ECO:0000259" key="18">
    <source>
        <dbReference type="PROSITE" id="PS51447"/>
    </source>
</evidence>
<evidence type="ECO:0000256" key="11">
    <source>
        <dbReference type="ARBA" id="ARBA00022884"/>
    </source>
</evidence>
<gene>
    <name evidence="15" type="primary">pheT</name>
    <name evidence="20" type="ORF">SAMN05216233_11132</name>
</gene>
<dbReference type="EMBL" id="FMUX01000011">
    <property type="protein sequence ID" value="SCY53141.1"/>
    <property type="molecule type" value="Genomic_DNA"/>
</dbReference>
<comment type="subunit">
    <text evidence="3 15">Tetramer of two alpha and two beta subunits.</text>
</comment>
<comment type="cofactor">
    <cofactor evidence="15">
        <name>Mg(2+)</name>
        <dbReference type="ChEBI" id="CHEBI:18420"/>
    </cofactor>
    <text evidence="15">Binds 2 magnesium ions per tetramer.</text>
</comment>
<dbReference type="CDD" id="cd02796">
    <property type="entry name" value="tRNA_bind_bactPheRS"/>
    <property type="match status" value="1"/>
</dbReference>
<feature type="domain" description="B5" evidence="19">
    <location>
        <begin position="407"/>
        <end position="483"/>
    </location>
</feature>
<dbReference type="Gene3D" id="3.30.70.380">
    <property type="entry name" value="Ferrodoxin-fold anticodon-binding domain"/>
    <property type="match status" value="1"/>
</dbReference>
<proteinExistence type="inferred from homology"/>
<dbReference type="GO" id="GO:0000049">
    <property type="term" value="F:tRNA binding"/>
    <property type="evidence" value="ECO:0007669"/>
    <property type="project" value="UniProtKB-UniRule"/>
</dbReference>
<dbReference type="FunFam" id="2.40.50.140:FF:000045">
    <property type="entry name" value="Phenylalanine--tRNA ligase beta subunit"/>
    <property type="match status" value="1"/>
</dbReference>
<evidence type="ECO:0000256" key="5">
    <source>
        <dbReference type="ARBA" id="ARBA00022555"/>
    </source>
</evidence>
<evidence type="ECO:0000256" key="3">
    <source>
        <dbReference type="ARBA" id="ARBA00011209"/>
    </source>
</evidence>